<dbReference type="Pfam" id="PF01391">
    <property type="entry name" value="Collagen"/>
    <property type="match status" value="1"/>
</dbReference>
<dbReference type="Pfam" id="PF18573">
    <property type="entry name" value="BclA_C"/>
    <property type="match status" value="1"/>
</dbReference>
<evidence type="ECO:0000313" key="4">
    <source>
        <dbReference type="Proteomes" id="UP000577724"/>
    </source>
</evidence>
<sequence>MSTTGVTGATGVTGVTGATVVTGGTGNTGVTGGTGATGVTGATGSTGVTGATGATGDTGVTGVTGDTGDTGVTGSTGVTGATGTTGQGLASYGYIFNTSAQSVATETDITFDSNENLTNITHTPGTAEINIGNAGDYAVFFIITGVQANQFTLYQNGAPVGGSVYGSGAGTQPNPGMIIITAAPGDVITLRNHSSASAVDLQTLAGGSQINANASILIQQLSR</sequence>
<dbReference type="InterPro" id="IPR041415">
    <property type="entry name" value="BclA_C"/>
</dbReference>
<protein>
    <submittedName>
        <fullName evidence="3">Collagen-like protein</fullName>
    </submittedName>
</protein>
<reference evidence="3 4" key="1">
    <citation type="submission" date="2020-05" db="EMBL/GenBank/DDBJ databases">
        <title>Genome Sequencing of Type Strains.</title>
        <authorList>
            <person name="Lemaire J.F."/>
            <person name="Inderbitzin P."/>
            <person name="Gregorio O.A."/>
            <person name="Collins S.B."/>
            <person name="Wespe N."/>
            <person name="Knight-Connoni V."/>
        </authorList>
    </citation>
    <scope>NUCLEOTIDE SEQUENCE [LARGE SCALE GENOMIC DNA]</scope>
    <source>
        <strain evidence="3 4">DSM 19942</strain>
    </source>
</reference>
<organism evidence="3 4">
    <name type="scientific">Paenibacillus taichungensis</name>
    <dbReference type="NCBI Taxonomy" id="484184"/>
    <lineage>
        <taxon>Bacteria</taxon>
        <taxon>Bacillati</taxon>
        <taxon>Bacillota</taxon>
        <taxon>Bacilli</taxon>
        <taxon>Bacillales</taxon>
        <taxon>Paenibacillaceae</taxon>
        <taxon>Paenibacillus</taxon>
    </lineage>
</organism>
<dbReference type="EMBL" id="JABMCC010000121">
    <property type="protein sequence ID" value="NUU58115.1"/>
    <property type="molecule type" value="Genomic_DNA"/>
</dbReference>
<comment type="caution">
    <text evidence="3">The sequence shown here is derived from an EMBL/GenBank/DDBJ whole genome shotgun (WGS) entry which is preliminary data.</text>
</comment>
<feature type="domain" description="BclA C-terminal" evidence="2">
    <location>
        <begin position="94"/>
        <end position="206"/>
    </location>
</feature>
<keyword evidence="4" id="KW-1185">Reference proteome</keyword>
<evidence type="ECO:0000313" key="3">
    <source>
        <dbReference type="EMBL" id="NUU58115.1"/>
    </source>
</evidence>
<dbReference type="InterPro" id="IPR008160">
    <property type="entry name" value="Collagen"/>
</dbReference>
<accession>A0ABX2MVQ0</accession>
<dbReference type="Proteomes" id="UP000577724">
    <property type="component" value="Unassembled WGS sequence"/>
</dbReference>
<evidence type="ECO:0000256" key="1">
    <source>
        <dbReference type="SAM" id="MobiDB-lite"/>
    </source>
</evidence>
<name>A0ABX2MVQ0_9BACL</name>
<evidence type="ECO:0000259" key="2">
    <source>
        <dbReference type="Pfam" id="PF18573"/>
    </source>
</evidence>
<proteinExistence type="predicted"/>
<feature type="region of interest" description="Disordered" evidence="1">
    <location>
        <begin position="59"/>
        <end position="80"/>
    </location>
</feature>
<gene>
    <name evidence="3" type="ORF">HP548_28940</name>
</gene>